<evidence type="ECO:0000313" key="4">
    <source>
        <dbReference type="EMBL" id="RBA29919.1"/>
    </source>
</evidence>
<gene>
    <name evidence="4" type="ORF">DPN68_01460</name>
</gene>
<dbReference type="Pfam" id="PF18962">
    <property type="entry name" value="Por_Secre_tail"/>
    <property type="match status" value="1"/>
</dbReference>
<organism evidence="4 5">
    <name type="scientific">Flavobacterium tibetense</name>
    <dbReference type="NCBI Taxonomy" id="2233533"/>
    <lineage>
        <taxon>Bacteria</taxon>
        <taxon>Pseudomonadati</taxon>
        <taxon>Bacteroidota</taxon>
        <taxon>Flavobacteriia</taxon>
        <taxon>Flavobacteriales</taxon>
        <taxon>Flavobacteriaceae</taxon>
        <taxon>Flavobacterium</taxon>
    </lineage>
</organism>
<dbReference type="AlphaFoldDB" id="A0A365P5N1"/>
<comment type="caution">
    <text evidence="4">The sequence shown here is derived from an EMBL/GenBank/DDBJ whole genome shotgun (WGS) entry which is preliminary data.</text>
</comment>
<dbReference type="Proteomes" id="UP000253319">
    <property type="component" value="Unassembled WGS sequence"/>
</dbReference>
<sequence length="570" mass="60073">MKRLYIIILLVYSSFGFSQTFYSEDMGSPATTTAIADHTFQNASPIIYSGTADVRTSTASTGYTGATGSGNVFFTGTVGRFLLIEGINTSSYSASDIQLSFGHHKSANAASNELIVEVSENGTDFTQLTYSRATGTGTSNWTLITITSGIPSTTNLRIRFTQTITTAQFRIDDVKLTNVSATCALSLETPVVACEASTLALDNYTVTIPFTGGSLATYTINAPGATIGGDNPSSVASGNIVLTYTEGTNFDVEITGGTCNLEVSGNSPECKPINTLPVNEPFNYTVGSELNASQMWTNASVGSDNILVATGNLNYTGITSTGNHVSFAGTGSDPRLPFTETTSGELYVSFLTSVTDITGVSGTTYFAVLNDGSNSFTTARIWMRNDGTQYQFGISPTAAAGDIVWSANLFNVGSTQYLVLGYDFGTNTLSLFENPTIGGTASTTVSVTPASAITSFAGFILRQDSATNTPAMLVDELTIDTLPNFTLSSSSFNAIDGLTMYPNPLKGNTLYLTSTANAIMTVQIFDVLGKEVLKSNVINNTVNVSGLNSGVYIVKITEEGKTATRKLVIQ</sequence>
<dbReference type="InterPro" id="IPR026444">
    <property type="entry name" value="Secre_tail"/>
</dbReference>
<dbReference type="RefSeq" id="WP_113987801.1">
    <property type="nucleotide sequence ID" value="NZ_QLST01000001.1"/>
</dbReference>
<dbReference type="NCBIfam" id="TIGR04183">
    <property type="entry name" value="Por_Secre_tail"/>
    <property type="match status" value="1"/>
</dbReference>
<evidence type="ECO:0000313" key="5">
    <source>
        <dbReference type="Proteomes" id="UP000253319"/>
    </source>
</evidence>
<reference evidence="4 5" key="1">
    <citation type="submission" date="2018-06" db="EMBL/GenBank/DDBJ databases">
        <title>Flavobacterium tibetense sp. nov., isolated from a wetland YonghuCo on Tibetan Plateau.</title>
        <authorList>
            <person name="Xing P."/>
            <person name="Phurbu D."/>
            <person name="Lu H."/>
        </authorList>
    </citation>
    <scope>NUCLEOTIDE SEQUENCE [LARGE SCALE GENOMIC DNA]</scope>
    <source>
        <strain evidence="4 5">YH5</strain>
    </source>
</reference>
<protein>
    <recommendedName>
        <fullName evidence="3">Secretion system C-terminal sorting domain-containing protein</fullName>
    </recommendedName>
</protein>
<evidence type="ECO:0000256" key="1">
    <source>
        <dbReference type="ARBA" id="ARBA00022729"/>
    </source>
</evidence>
<feature type="signal peptide" evidence="2">
    <location>
        <begin position="1"/>
        <end position="23"/>
    </location>
</feature>
<name>A0A365P5N1_9FLAO</name>
<accession>A0A365P5N1</accession>
<keyword evidence="5" id="KW-1185">Reference proteome</keyword>
<dbReference type="OrthoDB" id="1056765at2"/>
<feature type="chain" id="PRO_5016999536" description="Secretion system C-terminal sorting domain-containing protein" evidence="2">
    <location>
        <begin position="24"/>
        <end position="570"/>
    </location>
</feature>
<evidence type="ECO:0000259" key="3">
    <source>
        <dbReference type="Pfam" id="PF18962"/>
    </source>
</evidence>
<feature type="domain" description="Secretion system C-terminal sorting" evidence="3">
    <location>
        <begin position="500"/>
        <end position="569"/>
    </location>
</feature>
<dbReference type="EMBL" id="QLST01000001">
    <property type="protein sequence ID" value="RBA29919.1"/>
    <property type="molecule type" value="Genomic_DNA"/>
</dbReference>
<dbReference type="Gene3D" id="2.60.120.260">
    <property type="entry name" value="Galactose-binding domain-like"/>
    <property type="match status" value="1"/>
</dbReference>
<proteinExistence type="predicted"/>
<keyword evidence="1 2" id="KW-0732">Signal</keyword>
<evidence type="ECO:0000256" key="2">
    <source>
        <dbReference type="SAM" id="SignalP"/>
    </source>
</evidence>